<evidence type="ECO:0000313" key="4">
    <source>
        <dbReference type="EMBL" id="VAX23783.1"/>
    </source>
</evidence>
<feature type="non-terminal residue" evidence="4">
    <location>
        <position position="1"/>
    </location>
</feature>
<dbReference type="SUPFAM" id="SSF52540">
    <property type="entry name" value="P-loop containing nucleoside triphosphate hydrolases"/>
    <property type="match status" value="1"/>
</dbReference>
<dbReference type="SMART" id="SM00968">
    <property type="entry name" value="SMC_hinge"/>
    <property type="match status" value="1"/>
</dbReference>
<evidence type="ECO:0000256" key="1">
    <source>
        <dbReference type="ARBA" id="ARBA00023054"/>
    </source>
</evidence>
<dbReference type="EMBL" id="UOGB01000280">
    <property type="protein sequence ID" value="VAX23783.1"/>
    <property type="molecule type" value="Genomic_DNA"/>
</dbReference>
<dbReference type="InterPro" id="IPR036277">
    <property type="entry name" value="SMC_hinge_sf"/>
</dbReference>
<dbReference type="Gene3D" id="3.40.50.300">
    <property type="entry name" value="P-loop containing nucleotide triphosphate hydrolases"/>
    <property type="match status" value="1"/>
</dbReference>
<feature type="coiled-coil region" evidence="2">
    <location>
        <begin position="215"/>
        <end position="312"/>
    </location>
</feature>
<name>A0A3B1CGB7_9ZZZZ</name>
<dbReference type="InterPro" id="IPR003395">
    <property type="entry name" value="RecF/RecN/SMC_N"/>
</dbReference>
<feature type="coiled-coil region" evidence="2">
    <location>
        <begin position="362"/>
        <end position="389"/>
    </location>
</feature>
<dbReference type="SUPFAM" id="SSF75553">
    <property type="entry name" value="Smc hinge domain"/>
    <property type="match status" value="1"/>
</dbReference>
<gene>
    <name evidence="4" type="ORF">MNBD_NITROSPINAE03-167</name>
</gene>
<keyword evidence="1 2" id="KW-0175">Coiled coil</keyword>
<dbReference type="Gene3D" id="3.30.70.1620">
    <property type="match status" value="1"/>
</dbReference>
<dbReference type="GO" id="GO:0051276">
    <property type="term" value="P:chromosome organization"/>
    <property type="evidence" value="ECO:0007669"/>
    <property type="project" value="InterPro"/>
</dbReference>
<feature type="domain" description="SMC hinge" evidence="3">
    <location>
        <begin position="1"/>
        <end position="102"/>
    </location>
</feature>
<dbReference type="InterPro" id="IPR027417">
    <property type="entry name" value="P-loop_NTPase"/>
</dbReference>
<organism evidence="4">
    <name type="scientific">hydrothermal vent metagenome</name>
    <dbReference type="NCBI Taxonomy" id="652676"/>
    <lineage>
        <taxon>unclassified sequences</taxon>
        <taxon>metagenomes</taxon>
        <taxon>ecological metagenomes</taxon>
    </lineage>
</organism>
<dbReference type="Gene3D" id="1.20.1060.20">
    <property type="match status" value="1"/>
</dbReference>
<dbReference type="Pfam" id="PF06470">
    <property type="entry name" value="SMC_hinge"/>
    <property type="match status" value="1"/>
</dbReference>
<dbReference type="CDD" id="cd03278">
    <property type="entry name" value="ABC_SMC_barmotin"/>
    <property type="match status" value="1"/>
</dbReference>
<sequence length="658" mass="73085">AIAAILGDRLTAVIVESESACREAITLLKNEKGGRATLLALDLSSTNLPEYDLPESISTDISFIGKAIDLVSVADERHDKSIKRLLSGALVVSDLSSAISMTKNCATPFRFVTLTGDIVEPDGTVSGGSAMSGGGASIVARKRIVSELAKQGKEAEQKIQILEEKIGVISKAIEQIDLELETCMNEQQNIDMDLFAVTKEIEQISVEIINTDNAARSAKNEIAQIGEENRSLSQRKEEIDRIKETSLASRSQIEEVMANLETQIEKTSADLASRNSALGEEEIALTQLKGNLENINADMSRLASSLADLTRRKDRLAESQVDSGRRKNEITQSIDDLLRENVDLALKKEKIGARIVERTESLAQTIKRREEIETEIKSLDVELSTLRESVSELSMNRSEVTVRLENCLEKSDTEFNIPEEDLDTFDLEQVDISAAEQRLRFLRSELSRIGAVNMSALDEFDEVNERFEHMKSQHDDLVKSVANLRKTIDSINSTTRKLFDEAFKEIAANFEVVFVKLFGGGRAEMRLVQDDEENAEPGVEIIVQPPGKKVSHLNLLSAGEKAMTAISLLFAIFLRQPSPFCLLDEVDAPLDEANIFRFRDILDTLKERTQFIVITHSQKTMSFADRLYGVTQEEQGVSKILGVDLHDHRHDDYTVTAA</sequence>
<evidence type="ECO:0000259" key="3">
    <source>
        <dbReference type="SMART" id="SM00968"/>
    </source>
</evidence>
<dbReference type="InterPro" id="IPR010935">
    <property type="entry name" value="SMC_hinge"/>
</dbReference>
<dbReference type="Pfam" id="PF02463">
    <property type="entry name" value="SMC_N"/>
    <property type="match status" value="1"/>
</dbReference>
<dbReference type="GO" id="GO:0005524">
    <property type="term" value="F:ATP binding"/>
    <property type="evidence" value="ECO:0007669"/>
    <property type="project" value="InterPro"/>
</dbReference>
<evidence type="ECO:0000256" key="2">
    <source>
        <dbReference type="SAM" id="Coils"/>
    </source>
</evidence>
<dbReference type="PANTHER" id="PTHR43977">
    <property type="entry name" value="STRUCTURAL MAINTENANCE OF CHROMOSOMES PROTEIN 3"/>
    <property type="match status" value="1"/>
</dbReference>
<dbReference type="AlphaFoldDB" id="A0A3B1CGB7"/>
<protein>
    <submittedName>
        <fullName evidence="4">Chromosome partition protein smc</fullName>
    </submittedName>
</protein>
<dbReference type="GO" id="GO:0005694">
    <property type="term" value="C:chromosome"/>
    <property type="evidence" value="ECO:0007669"/>
    <property type="project" value="InterPro"/>
</dbReference>
<proteinExistence type="predicted"/>
<accession>A0A3B1CGB7</accession>
<reference evidence="4" key="1">
    <citation type="submission" date="2018-06" db="EMBL/GenBank/DDBJ databases">
        <authorList>
            <person name="Zhirakovskaya E."/>
        </authorList>
    </citation>
    <scope>NUCLEOTIDE SEQUENCE</scope>
</reference>